<evidence type="ECO:0000256" key="1">
    <source>
        <dbReference type="ARBA" id="ARBA00004123"/>
    </source>
</evidence>
<comment type="subunit">
    <text evidence="6">Component of the origin recognition complex (ORC).</text>
</comment>
<dbReference type="CTD" id="4999"/>
<reference evidence="10" key="1">
    <citation type="submission" date="2021-01" db="UniProtKB">
        <authorList>
            <consortium name="EnsemblMetazoa"/>
        </authorList>
    </citation>
    <scope>IDENTIFICATION</scope>
</reference>
<dbReference type="GeneID" id="103316088"/>
<dbReference type="PANTHER" id="PTHR14052:SF0">
    <property type="entry name" value="ORIGIN RECOGNITION COMPLEX SUBUNIT 2"/>
    <property type="match status" value="1"/>
</dbReference>
<dbReference type="InParanoid" id="A0A7M7QZV8"/>
<dbReference type="InterPro" id="IPR007220">
    <property type="entry name" value="ORC2"/>
</dbReference>
<proteinExistence type="inferred from homology"/>
<protein>
    <recommendedName>
        <fullName evidence="3 6">Origin recognition complex subunit 2</fullName>
    </recommendedName>
</protein>
<dbReference type="RefSeq" id="XP_031787560.1">
    <property type="nucleotide sequence ID" value="XM_031931700.2"/>
</dbReference>
<dbReference type="SMR" id="A0A7M7QZV8"/>
<evidence type="ECO:0000259" key="8">
    <source>
        <dbReference type="Pfam" id="PF04084"/>
    </source>
</evidence>
<evidence type="ECO:0000256" key="4">
    <source>
        <dbReference type="ARBA" id="ARBA00022705"/>
    </source>
</evidence>
<keyword evidence="4 6" id="KW-0235">DNA replication</keyword>
<comment type="function">
    <text evidence="6">Component of the origin recognition complex (ORC) that binds origins of replication. DNA-binding is ATP-dependent. ORC is required to assemble the pre-replication complex necessary to initiate DNA replication.</text>
</comment>
<dbReference type="InterPro" id="IPR056773">
    <property type="entry name" value="WHD_ORC2"/>
</dbReference>
<dbReference type="KEGG" id="nvi:103316088"/>
<dbReference type="GO" id="GO:0006260">
    <property type="term" value="P:DNA replication"/>
    <property type="evidence" value="ECO:0007669"/>
    <property type="project" value="UniProtKB-UniRule"/>
</dbReference>
<dbReference type="Proteomes" id="UP000002358">
    <property type="component" value="Chromosome 5"/>
</dbReference>
<feature type="compositionally biased region" description="Basic and acidic residues" evidence="7">
    <location>
        <begin position="12"/>
        <end position="21"/>
    </location>
</feature>
<dbReference type="GO" id="GO:0005664">
    <property type="term" value="C:nuclear origin of replication recognition complex"/>
    <property type="evidence" value="ECO:0007669"/>
    <property type="project" value="UniProtKB-UniRule"/>
</dbReference>
<dbReference type="GO" id="GO:0003688">
    <property type="term" value="F:DNA replication origin binding"/>
    <property type="evidence" value="ECO:0007669"/>
    <property type="project" value="UniProtKB-UniRule"/>
</dbReference>
<comment type="similarity">
    <text evidence="2 6">Belongs to the ORC2 family.</text>
</comment>
<dbReference type="Pfam" id="PF04084">
    <property type="entry name" value="RecA-like_ORC2"/>
    <property type="match status" value="1"/>
</dbReference>
<dbReference type="RefSeq" id="XP_032456324.1">
    <property type="nucleotide sequence ID" value="XM_032600433.1"/>
</dbReference>
<evidence type="ECO:0000256" key="7">
    <source>
        <dbReference type="SAM" id="MobiDB-lite"/>
    </source>
</evidence>
<dbReference type="Pfam" id="PF24882">
    <property type="entry name" value="WHD_ORC2"/>
    <property type="match status" value="1"/>
</dbReference>
<keyword evidence="5 6" id="KW-0539">Nucleus</keyword>
<evidence type="ECO:0000256" key="3">
    <source>
        <dbReference type="ARBA" id="ARBA00019080"/>
    </source>
</evidence>
<dbReference type="OMA" id="YDFELAY"/>
<feature type="region of interest" description="Disordered" evidence="7">
    <location>
        <begin position="1"/>
        <end position="40"/>
    </location>
</feature>
<evidence type="ECO:0000256" key="5">
    <source>
        <dbReference type="ARBA" id="ARBA00023242"/>
    </source>
</evidence>
<evidence type="ECO:0000313" key="11">
    <source>
        <dbReference type="Proteomes" id="UP000002358"/>
    </source>
</evidence>
<evidence type="ECO:0000256" key="2">
    <source>
        <dbReference type="ARBA" id="ARBA00007421"/>
    </source>
</evidence>
<dbReference type="EnsemblMetazoa" id="XM_031931700">
    <property type="protein sequence ID" value="XP_031787560"/>
    <property type="gene ID" value="LOC103316088"/>
</dbReference>
<feature type="domain" description="Origin recognition complex subunit 2 RecA-like" evidence="8">
    <location>
        <begin position="215"/>
        <end position="373"/>
    </location>
</feature>
<evidence type="ECO:0000313" key="10">
    <source>
        <dbReference type="EnsemblMetazoa" id="XP_032456324"/>
    </source>
</evidence>
<feature type="domain" description="Origin recognition complex subunit 2 winged-helix" evidence="9">
    <location>
        <begin position="429"/>
        <end position="489"/>
    </location>
</feature>
<dbReference type="OrthoDB" id="20198at2759"/>
<comment type="subcellular location">
    <subcellularLocation>
        <location evidence="1 6">Nucleus</location>
    </subcellularLocation>
</comment>
<dbReference type="EnsemblMetazoa" id="XM_032600433">
    <property type="protein sequence ID" value="XP_032456324"/>
    <property type="gene ID" value="LOC103316088"/>
</dbReference>
<dbReference type="InterPro" id="IPR056772">
    <property type="entry name" value="RecA-like_ORC2"/>
</dbReference>
<sequence>MSMPTRRSTRHQSRELNKESIAELMSPKKQKLNQSDDESSCFKHDDLKEVLDNIMMEAPTELTNEDDIDGRELYHVKDYNVRSSAMMEKAIKERKSQDDQKSLLLNEPRVCLTKIKSELVNKNNIKSKKSNATELTVGEIINKNVQLDSPPQTLRRGRSRNVVKDYILKSDEYFATQSEKSVTSNNTLSKLKKKLSDETRVKTSNISNHHEKYIQDITKNLESHYSEWIHIMEEGFTILLYGLGSKRLLINNFQKQKLSDEPVLVINGFFPSLTLKEILDSIVTDLLGIESVNNTGECFDIIEKTMRTHPKDAIYLLIHNIDGGMLRSNKVQDMLSRLANISNIHVLASVDHINAPLIWDNVKRTRYNFYWINATTFMPYEAETSYESSLLVQKSGTLALLSLQNVFASLTKNAKDIYILLVKYQLTNSGKDYAGMAFKDLYRASREGFLVSSDQALRSQLTEFVDHKLVKNKRNSDGVEYLVIPLDNALLKQFLEQQDQAL</sequence>
<organism evidence="10 11">
    <name type="scientific">Nasonia vitripennis</name>
    <name type="common">Parasitic wasp</name>
    <dbReference type="NCBI Taxonomy" id="7425"/>
    <lineage>
        <taxon>Eukaryota</taxon>
        <taxon>Metazoa</taxon>
        <taxon>Ecdysozoa</taxon>
        <taxon>Arthropoda</taxon>
        <taxon>Hexapoda</taxon>
        <taxon>Insecta</taxon>
        <taxon>Pterygota</taxon>
        <taxon>Neoptera</taxon>
        <taxon>Endopterygota</taxon>
        <taxon>Hymenoptera</taxon>
        <taxon>Apocrita</taxon>
        <taxon>Proctotrupomorpha</taxon>
        <taxon>Chalcidoidea</taxon>
        <taxon>Pteromalidae</taxon>
        <taxon>Pteromalinae</taxon>
        <taxon>Nasonia</taxon>
    </lineage>
</organism>
<evidence type="ECO:0000259" key="9">
    <source>
        <dbReference type="Pfam" id="PF24882"/>
    </source>
</evidence>
<accession>A0A7M7QZV8</accession>
<name>A0A7M7QZV8_NASVI</name>
<dbReference type="AlphaFoldDB" id="A0A7M7QZV8"/>
<evidence type="ECO:0000256" key="6">
    <source>
        <dbReference type="RuleBase" id="RU368084"/>
    </source>
</evidence>
<dbReference type="FunCoup" id="A0A7M7QZV8">
    <property type="interactions" value="1870"/>
</dbReference>
<dbReference type="PANTHER" id="PTHR14052">
    <property type="entry name" value="ORIGIN RECOGNITION COMPLEX SUBUNIT 2"/>
    <property type="match status" value="1"/>
</dbReference>
<keyword evidence="11" id="KW-1185">Reference proteome</keyword>